<accession>A0A1J1IE28</accession>
<keyword evidence="2" id="KW-1185">Reference proteome</keyword>
<reference evidence="1 2" key="1">
    <citation type="submission" date="2015-04" db="EMBL/GenBank/DDBJ databases">
        <authorList>
            <person name="Syromyatnikov M.Y."/>
            <person name="Popov V.N."/>
        </authorList>
    </citation>
    <scope>NUCLEOTIDE SEQUENCE [LARGE SCALE GENOMIC DNA]</scope>
</reference>
<sequence length="85" mass="10124">MEKRLIHNERDGDMREQAIKIRDNNLKESSEEEVVLRRKLENSTTISDFKAIKNKNLFNQITQLESHFVGLLLGLTLEYYDHHLR</sequence>
<organism evidence="1 2">
    <name type="scientific">Clunio marinus</name>
    <dbReference type="NCBI Taxonomy" id="568069"/>
    <lineage>
        <taxon>Eukaryota</taxon>
        <taxon>Metazoa</taxon>
        <taxon>Ecdysozoa</taxon>
        <taxon>Arthropoda</taxon>
        <taxon>Hexapoda</taxon>
        <taxon>Insecta</taxon>
        <taxon>Pterygota</taxon>
        <taxon>Neoptera</taxon>
        <taxon>Endopterygota</taxon>
        <taxon>Diptera</taxon>
        <taxon>Nematocera</taxon>
        <taxon>Chironomoidea</taxon>
        <taxon>Chironomidae</taxon>
        <taxon>Clunio</taxon>
    </lineage>
</organism>
<proteinExistence type="predicted"/>
<dbReference type="AlphaFoldDB" id="A0A1J1IE28"/>
<protein>
    <submittedName>
        <fullName evidence="1">CLUMA_CG011816, isoform A</fullName>
    </submittedName>
</protein>
<evidence type="ECO:0000313" key="1">
    <source>
        <dbReference type="EMBL" id="CRK98459.1"/>
    </source>
</evidence>
<dbReference type="Proteomes" id="UP000183832">
    <property type="component" value="Unassembled WGS sequence"/>
</dbReference>
<gene>
    <name evidence="1" type="ORF">CLUMA_CG011816</name>
</gene>
<evidence type="ECO:0000313" key="2">
    <source>
        <dbReference type="Proteomes" id="UP000183832"/>
    </source>
</evidence>
<dbReference type="EMBL" id="CVRI01000047">
    <property type="protein sequence ID" value="CRK98459.1"/>
    <property type="molecule type" value="Genomic_DNA"/>
</dbReference>
<name>A0A1J1IE28_9DIPT</name>